<reference evidence="7 8" key="1">
    <citation type="submission" date="2024-04" db="EMBL/GenBank/DDBJ databases">
        <title>Novel species of the genus Ideonella isolated from streams.</title>
        <authorList>
            <person name="Lu H."/>
        </authorList>
    </citation>
    <scope>NUCLEOTIDE SEQUENCE [LARGE SCALE GENOMIC DNA]</scope>
    <source>
        <strain evidence="7 8">BYS139W</strain>
    </source>
</reference>
<dbReference type="SUPFAM" id="SSF55874">
    <property type="entry name" value="ATPase domain of HSP90 chaperone/DNA topoisomerase II/histidine kinase"/>
    <property type="match status" value="1"/>
</dbReference>
<dbReference type="InterPro" id="IPR005467">
    <property type="entry name" value="His_kinase_dom"/>
</dbReference>
<evidence type="ECO:0000256" key="1">
    <source>
        <dbReference type="ARBA" id="ARBA00000085"/>
    </source>
</evidence>
<evidence type="ECO:0000256" key="3">
    <source>
        <dbReference type="ARBA" id="ARBA00022553"/>
    </source>
</evidence>
<dbReference type="InterPro" id="IPR050595">
    <property type="entry name" value="Bact_response_regulator"/>
</dbReference>
<dbReference type="Gene3D" id="3.40.50.2300">
    <property type="match status" value="1"/>
</dbReference>
<proteinExistence type="predicted"/>
<comment type="catalytic activity">
    <reaction evidence="1">
        <text>ATP + protein L-histidine = ADP + protein N-phospho-L-histidine.</text>
        <dbReference type="EC" id="2.7.13.3"/>
    </reaction>
</comment>
<feature type="modified residue" description="4-aspartylphosphate" evidence="4">
    <location>
        <position position="81"/>
    </location>
</feature>
<keyword evidence="8" id="KW-1185">Reference proteome</keyword>
<gene>
    <name evidence="7" type="ORF">AACH11_12100</name>
</gene>
<dbReference type="InterPro" id="IPR036890">
    <property type="entry name" value="HATPase_C_sf"/>
</dbReference>
<name>A0ABU9BAB6_9BURK</name>
<keyword evidence="3 4" id="KW-0597">Phosphoprotein</keyword>
<dbReference type="SUPFAM" id="SSF47384">
    <property type="entry name" value="Homodimeric domain of signal transducing histidine kinase"/>
    <property type="match status" value="1"/>
</dbReference>
<dbReference type="InterPro" id="IPR001789">
    <property type="entry name" value="Sig_transdc_resp-reg_receiver"/>
</dbReference>
<dbReference type="InterPro" id="IPR003661">
    <property type="entry name" value="HisK_dim/P_dom"/>
</dbReference>
<dbReference type="PANTHER" id="PTHR44591:SF3">
    <property type="entry name" value="RESPONSE REGULATORY DOMAIN-CONTAINING PROTEIN"/>
    <property type="match status" value="1"/>
</dbReference>
<dbReference type="PANTHER" id="PTHR44591">
    <property type="entry name" value="STRESS RESPONSE REGULATOR PROTEIN 1"/>
    <property type="match status" value="1"/>
</dbReference>
<comment type="caution">
    <text evidence="7">The sequence shown here is derived from an EMBL/GenBank/DDBJ whole genome shotgun (WGS) entry which is preliminary data.</text>
</comment>
<dbReference type="PROSITE" id="PS50109">
    <property type="entry name" value="HIS_KIN"/>
    <property type="match status" value="1"/>
</dbReference>
<evidence type="ECO:0000313" key="8">
    <source>
        <dbReference type="Proteomes" id="UP001368500"/>
    </source>
</evidence>
<dbReference type="Gene3D" id="1.10.287.130">
    <property type="match status" value="1"/>
</dbReference>
<dbReference type="SMART" id="SM00448">
    <property type="entry name" value="REC"/>
    <property type="match status" value="1"/>
</dbReference>
<sequence length="390" mass="41990">MNSLSSPSVRTPSSSGPALPDALALSLPRPRVLLVDDLAQNRLALRALLDPLDVEVLEAGSGEQALELLLAHEDVALALLDVQMPQIDGFSLAELMRGAQRTRHIPIMFLTAGSDQDRRSFRGYEAGAVDFLFKPLDPQVLRSKVQVFLALDRQRRELAQRMLQLQRMSRLNGLMLSTLTHDLKAPIAALSMNAELLQRMAEVPAAQRAGARIKSAAGLLARQLDHLVALSHLPEPGIALSPERLALDTLLEARLQALHARGGLAGGWQIERSGDLALEADRARLEAALDALLLPAAALADEQPLLLMLDGSGRRSLGLTLLVDGLPGETAREHLFGSGVAVDGLALPQLGVGLQAVERLVRSLGGSLVGRCHPREGTRFELLLPRSFND</sequence>
<dbReference type="CDD" id="cd00082">
    <property type="entry name" value="HisKA"/>
    <property type="match status" value="1"/>
</dbReference>
<feature type="domain" description="Histidine kinase" evidence="5">
    <location>
        <begin position="178"/>
        <end position="388"/>
    </location>
</feature>
<organism evidence="7 8">
    <name type="scientific">Pseudaquabacterium rugosum</name>
    <dbReference type="NCBI Taxonomy" id="2984194"/>
    <lineage>
        <taxon>Bacteria</taxon>
        <taxon>Pseudomonadati</taxon>
        <taxon>Pseudomonadota</taxon>
        <taxon>Betaproteobacteria</taxon>
        <taxon>Burkholderiales</taxon>
        <taxon>Sphaerotilaceae</taxon>
        <taxon>Pseudaquabacterium</taxon>
    </lineage>
</organism>
<dbReference type="SMART" id="SM00388">
    <property type="entry name" value="HisKA"/>
    <property type="match status" value="1"/>
</dbReference>
<evidence type="ECO:0000313" key="7">
    <source>
        <dbReference type="EMBL" id="MEK8026704.1"/>
    </source>
</evidence>
<evidence type="ECO:0000256" key="2">
    <source>
        <dbReference type="ARBA" id="ARBA00012438"/>
    </source>
</evidence>
<feature type="domain" description="Response regulatory" evidence="6">
    <location>
        <begin position="31"/>
        <end position="149"/>
    </location>
</feature>
<dbReference type="EMBL" id="JBBUTF010000009">
    <property type="protein sequence ID" value="MEK8026704.1"/>
    <property type="molecule type" value="Genomic_DNA"/>
</dbReference>
<dbReference type="InterPro" id="IPR011006">
    <property type="entry name" value="CheY-like_superfamily"/>
</dbReference>
<dbReference type="InterPro" id="IPR036097">
    <property type="entry name" value="HisK_dim/P_sf"/>
</dbReference>
<dbReference type="PROSITE" id="PS50110">
    <property type="entry name" value="RESPONSE_REGULATORY"/>
    <property type="match status" value="1"/>
</dbReference>
<dbReference type="Proteomes" id="UP001368500">
    <property type="component" value="Unassembled WGS sequence"/>
</dbReference>
<dbReference type="SUPFAM" id="SSF52172">
    <property type="entry name" value="CheY-like"/>
    <property type="match status" value="1"/>
</dbReference>
<dbReference type="EC" id="2.7.13.3" evidence="2"/>
<evidence type="ECO:0000259" key="6">
    <source>
        <dbReference type="PROSITE" id="PS50110"/>
    </source>
</evidence>
<dbReference type="Pfam" id="PF00072">
    <property type="entry name" value="Response_reg"/>
    <property type="match status" value="1"/>
</dbReference>
<evidence type="ECO:0000259" key="5">
    <source>
        <dbReference type="PROSITE" id="PS50109"/>
    </source>
</evidence>
<evidence type="ECO:0000256" key="4">
    <source>
        <dbReference type="PROSITE-ProRule" id="PRU00169"/>
    </source>
</evidence>
<accession>A0ABU9BAB6</accession>
<dbReference type="RefSeq" id="WP_341374486.1">
    <property type="nucleotide sequence ID" value="NZ_JBBUTF010000009.1"/>
</dbReference>
<protein>
    <recommendedName>
        <fullName evidence="2">histidine kinase</fullName>
        <ecNumber evidence="2">2.7.13.3</ecNumber>
    </recommendedName>
</protein>